<sequence length="722" mass="77873">MRADSHAPGRSAPDGQDAGAVLRRCARDVADVAEGIRAVSERTSTALFAPLPTASARRRRRTGLAARWALLRSLTNKQGLGGSAITAPKGMGPVLGAAGQALGRESLAALLAVTALRLGISAVLVDHPEFARDPGLRRLREAVTAHRDREAVRALRALFRDRGAQRALSGPGPLMAGLLAVRALLDEGAKNGEAAWARAAGREPHTDPPRGISAAHPAARDRSEGAAEAVDLTDQEKQFIATEGSFLGFLRNIEVLSTDGRILVQNVRGPDGVVRYVVQAPGRAPGRPRHDSPQDFAGAWRTLFMADSPGTRAVLLALADYGIPRGADLALIGHGEGGIALMHLAQDEEFCRTYRVTHVVAVGSPADGKKPADPRTWVASITNQHDIVPVLDGRGARPASEPHPNRYEANYGGPTHEFPLCHLLREYIEHLRTVIPGARKDVDEALAAYRGPIVRTQAYQLKDRAHPPEGYPFLTLPTTSVPTTVGPVDVPVRYYDSAAAHLCYPVSTDAVRGLLPEIGWLTPSRLGRRALAVLSVYEHRCTTIGPYTEIALSVLVDDLWHPRPYDVAVDLLRRVDLRRTGRYVLSLAVTSEEARVVAREIWGQPAMRTTAEADLRARAIDVRSGDLGLTVEGPLGPGLRCPQADRVLYGRKGESSVRTLVRAHGRLRLHTGTGVRLRLDTAAAEPLAGQLRRLGIDRARPLFLLTCPQFMLHRSAGAALPR</sequence>
<dbReference type="InterPro" id="IPR023375">
    <property type="entry name" value="ADC_dom_sf"/>
</dbReference>
<dbReference type="GO" id="GO:0016829">
    <property type="term" value="F:lyase activity"/>
    <property type="evidence" value="ECO:0007669"/>
    <property type="project" value="InterPro"/>
</dbReference>
<organism evidence="2 3">
    <name type="scientific">Streptomyces fodineus</name>
    <dbReference type="NCBI Taxonomy" id="1904616"/>
    <lineage>
        <taxon>Bacteria</taxon>
        <taxon>Bacillati</taxon>
        <taxon>Actinomycetota</taxon>
        <taxon>Actinomycetes</taxon>
        <taxon>Kitasatosporales</taxon>
        <taxon>Streptomycetaceae</taxon>
        <taxon>Streptomyces</taxon>
    </lineage>
</organism>
<dbReference type="Gene3D" id="2.40.400.10">
    <property type="entry name" value="Acetoacetate decarboxylase-like"/>
    <property type="match status" value="1"/>
</dbReference>
<dbReference type="AlphaFoldDB" id="A0A1D7Y426"/>
<gene>
    <name evidence="2" type="ORF">BFF78_03205</name>
</gene>
<proteinExistence type="predicted"/>
<evidence type="ECO:0000256" key="1">
    <source>
        <dbReference type="SAM" id="MobiDB-lite"/>
    </source>
</evidence>
<dbReference type="RefSeq" id="WP_069776854.1">
    <property type="nucleotide sequence ID" value="NZ_CP017248.1"/>
</dbReference>
<feature type="region of interest" description="Disordered" evidence="1">
    <location>
        <begin position="199"/>
        <end position="228"/>
    </location>
</feature>
<name>A0A1D7Y426_9ACTN</name>
<evidence type="ECO:0000313" key="2">
    <source>
        <dbReference type="EMBL" id="AOR30200.1"/>
    </source>
</evidence>
<dbReference type="EMBL" id="CP017248">
    <property type="protein sequence ID" value="AOR30200.1"/>
    <property type="molecule type" value="Genomic_DNA"/>
</dbReference>
<evidence type="ECO:0008006" key="4">
    <source>
        <dbReference type="Google" id="ProtNLM"/>
    </source>
</evidence>
<dbReference type="Proteomes" id="UP000094960">
    <property type="component" value="Chromosome"/>
</dbReference>
<dbReference type="Pfam" id="PF06314">
    <property type="entry name" value="ADC"/>
    <property type="match status" value="1"/>
</dbReference>
<protein>
    <recommendedName>
        <fullName evidence="4">Acetoacetate decarboxylase</fullName>
    </recommendedName>
</protein>
<dbReference type="KEGG" id="spun:BFF78_03205"/>
<keyword evidence="3" id="KW-1185">Reference proteome</keyword>
<accession>A0A1D7Y426</accession>
<evidence type="ECO:0000313" key="3">
    <source>
        <dbReference type="Proteomes" id="UP000094960"/>
    </source>
</evidence>
<dbReference type="InterPro" id="IPR010451">
    <property type="entry name" value="Acetoacetate_decarboxylase"/>
</dbReference>
<reference evidence="3" key="1">
    <citation type="submission" date="2016-09" db="EMBL/GenBank/DDBJ databases">
        <title>Streptomyces puniciscabiei strain:TW1S1 Genome sequencing and assembly.</title>
        <authorList>
            <person name="Kim M.-K."/>
            <person name="Kim S.B."/>
        </authorList>
    </citation>
    <scope>NUCLEOTIDE SEQUENCE [LARGE SCALE GENOMIC DNA]</scope>
    <source>
        <strain evidence="3">TW1S1</strain>
    </source>
</reference>
<dbReference type="SUPFAM" id="SSF160104">
    <property type="entry name" value="Acetoacetate decarboxylase-like"/>
    <property type="match status" value="1"/>
</dbReference>